<reference evidence="1" key="1">
    <citation type="submission" date="2021-06" db="EMBL/GenBank/DDBJ databases">
        <authorList>
            <person name="Kallberg Y."/>
            <person name="Tangrot J."/>
            <person name="Rosling A."/>
        </authorList>
    </citation>
    <scope>NUCLEOTIDE SEQUENCE</scope>
    <source>
        <strain evidence="1">MA461A</strain>
    </source>
</reference>
<comment type="caution">
    <text evidence="1">The sequence shown here is derived from an EMBL/GenBank/DDBJ whole genome shotgun (WGS) entry which is preliminary data.</text>
</comment>
<name>A0ACA9M5F0_9GLOM</name>
<organism evidence="1 2">
    <name type="scientific">Racocetra persica</name>
    <dbReference type="NCBI Taxonomy" id="160502"/>
    <lineage>
        <taxon>Eukaryota</taxon>
        <taxon>Fungi</taxon>
        <taxon>Fungi incertae sedis</taxon>
        <taxon>Mucoromycota</taxon>
        <taxon>Glomeromycotina</taxon>
        <taxon>Glomeromycetes</taxon>
        <taxon>Diversisporales</taxon>
        <taxon>Gigasporaceae</taxon>
        <taxon>Racocetra</taxon>
    </lineage>
</organism>
<dbReference type="Proteomes" id="UP000789920">
    <property type="component" value="Unassembled WGS sequence"/>
</dbReference>
<dbReference type="EMBL" id="CAJVQC010006539">
    <property type="protein sequence ID" value="CAG8568062.1"/>
    <property type="molecule type" value="Genomic_DNA"/>
</dbReference>
<evidence type="ECO:0000313" key="2">
    <source>
        <dbReference type="Proteomes" id="UP000789920"/>
    </source>
</evidence>
<evidence type="ECO:0000313" key="1">
    <source>
        <dbReference type="EMBL" id="CAG8568062.1"/>
    </source>
</evidence>
<sequence length="223" mass="26083">MLTQIPFQTRWSLNEYYAAIGSSEDINLNSPQLGSSKSDDLNISLTRWSLFDTLDSFKCINLDLQDQYSDNYSLESNTLNKEFSSLSSEIHHEAYLYDKPDMNCSDSSSENKINNDNASSQRKYLFNIQVNNQFNTFEEIKSKLDRFAMERSSKISTIRCSLIDKDSVHNHPMDSNIKNNVPKYQRLTEEMINKVELYHWCNVQPIKIIHLLENEYPDHYIKP</sequence>
<accession>A0ACA9M5F0</accession>
<proteinExistence type="predicted"/>
<gene>
    <name evidence="1" type="ORF">RPERSI_LOCUS4638</name>
</gene>
<protein>
    <submittedName>
        <fullName evidence="1">8804_t:CDS:1</fullName>
    </submittedName>
</protein>
<keyword evidence="2" id="KW-1185">Reference proteome</keyword>